<evidence type="ECO:0000313" key="13">
    <source>
        <dbReference type="Proteomes" id="UP000618382"/>
    </source>
</evidence>
<comment type="caution">
    <text evidence="11">The sequence shown here is derived from an EMBL/GenBank/DDBJ whole genome shotgun (WGS) entry which is preliminary data.</text>
</comment>
<dbReference type="EMBL" id="BONN01000004">
    <property type="protein sequence ID" value="GIG32492.1"/>
    <property type="molecule type" value="Genomic_DNA"/>
</dbReference>
<keyword evidence="13" id="KW-1185">Reference proteome</keyword>
<feature type="compositionally biased region" description="Pro residues" evidence="7">
    <location>
        <begin position="910"/>
        <end position="921"/>
    </location>
</feature>
<feature type="transmembrane region" description="Helical" evidence="8">
    <location>
        <begin position="226"/>
        <end position="244"/>
    </location>
</feature>
<dbReference type="SUPFAM" id="SSF82866">
    <property type="entry name" value="Multidrug efflux transporter AcrB transmembrane domain"/>
    <property type="match status" value="2"/>
</dbReference>
<feature type="transmembrane region" description="Helical" evidence="8">
    <location>
        <begin position="173"/>
        <end position="193"/>
    </location>
</feature>
<protein>
    <submittedName>
        <fullName evidence="10">Membrane protein</fullName>
    </submittedName>
    <submittedName>
        <fullName evidence="11">RND superfamily putative drug exporter</fullName>
    </submittedName>
</protein>
<keyword evidence="3" id="KW-1003">Cell membrane</keyword>
<comment type="similarity">
    <text evidence="2">Belongs to the resistance-nodulation-cell division (RND) (TC 2.A.6) family. MmpL subfamily.</text>
</comment>
<dbReference type="Proteomes" id="UP000618382">
    <property type="component" value="Unassembled WGS sequence"/>
</dbReference>
<keyword evidence="4 8" id="KW-0812">Transmembrane</keyword>
<evidence type="ECO:0000256" key="2">
    <source>
        <dbReference type="ARBA" id="ARBA00010157"/>
    </source>
</evidence>
<feature type="transmembrane region" description="Helical" evidence="8">
    <location>
        <begin position="661"/>
        <end position="687"/>
    </location>
</feature>
<reference evidence="11 12" key="1">
    <citation type="submission" date="2020-07" db="EMBL/GenBank/DDBJ databases">
        <title>Sequencing the genomes of 1000 actinobacteria strains.</title>
        <authorList>
            <person name="Klenk H.-P."/>
        </authorList>
    </citation>
    <scope>NUCLEOTIDE SEQUENCE [LARGE SCALE GENOMIC DNA]</scope>
    <source>
        <strain evidence="11 12">DSM 24482</strain>
    </source>
</reference>
<reference evidence="10 13" key="2">
    <citation type="submission" date="2021-01" db="EMBL/GenBank/DDBJ databases">
        <title>Whole genome shotgun sequence of Cellulomonas oligotrophica NBRC 109435.</title>
        <authorList>
            <person name="Komaki H."/>
            <person name="Tamura T."/>
        </authorList>
    </citation>
    <scope>NUCLEOTIDE SEQUENCE [LARGE SCALE GENOMIC DNA]</scope>
    <source>
        <strain evidence="10 13">NBRC 109435</strain>
    </source>
</reference>
<dbReference type="InterPro" id="IPR050545">
    <property type="entry name" value="Mycobact_MmpL"/>
</dbReference>
<feature type="transmembrane region" description="Helical" evidence="8">
    <location>
        <begin position="353"/>
        <end position="377"/>
    </location>
</feature>
<evidence type="ECO:0000256" key="1">
    <source>
        <dbReference type="ARBA" id="ARBA00004651"/>
    </source>
</evidence>
<feature type="region of interest" description="Disordered" evidence="7">
    <location>
        <begin position="898"/>
        <end position="930"/>
    </location>
</feature>
<dbReference type="PANTHER" id="PTHR33406">
    <property type="entry name" value="MEMBRANE PROTEIN MJ1562-RELATED"/>
    <property type="match status" value="1"/>
</dbReference>
<dbReference type="InterPro" id="IPR000731">
    <property type="entry name" value="SSD"/>
</dbReference>
<evidence type="ECO:0000256" key="6">
    <source>
        <dbReference type="ARBA" id="ARBA00023136"/>
    </source>
</evidence>
<dbReference type="Gene3D" id="1.20.1640.10">
    <property type="entry name" value="Multidrug efflux transporter AcrB transmembrane domain"/>
    <property type="match status" value="2"/>
</dbReference>
<feature type="domain" description="SSD" evidence="9">
    <location>
        <begin position="191"/>
        <end position="322"/>
    </location>
</feature>
<proteinExistence type="inferred from homology"/>
<dbReference type="Proteomes" id="UP000577956">
    <property type="component" value="Unassembled WGS sequence"/>
</dbReference>
<dbReference type="PANTHER" id="PTHR33406:SF11">
    <property type="entry name" value="MEMBRANE PROTEIN SCO6666-RELATED"/>
    <property type="match status" value="1"/>
</dbReference>
<keyword evidence="5 8" id="KW-1133">Transmembrane helix</keyword>
<evidence type="ECO:0000313" key="10">
    <source>
        <dbReference type="EMBL" id="GIG32492.1"/>
    </source>
</evidence>
<feature type="transmembrane region" description="Helical" evidence="8">
    <location>
        <begin position="297"/>
        <end position="323"/>
    </location>
</feature>
<dbReference type="InterPro" id="IPR004869">
    <property type="entry name" value="MMPL_dom"/>
</dbReference>
<keyword evidence="6 8" id="KW-0472">Membrane</keyword>
<evidence type="ECO:0000256" key="5">
    <source>
        <dbReference type="ARBA" id="ARBA00022989"/>
    </source>
</evidence>
<evidence type="ECO:0000313" key="11">
    <source>
        <dbReference type="EMBL" id="NYD86620.1"/>
    </source>
</evidence>
<dbReference type="EMBL" id="JACCBK010000001">
    <property type="protein sequence ID" value="NYD86620.1"/>
    <property type="molecule type" value="Genomic_DNA"/>
</dbReference>
<evidence type="ECO:0000259" key="9">
    <source>
        <dbReference type="PROSITE" id="PS50156"/>
    </source>
</evidence>
<feature type="transmembrane region" description="Helical" evidence="8">
    <location>
        <begin position="265"/>
        <end position="291"/>
    </location>
</feature>
<evidence type="ECO:0000256" key="7">
    <source>
        <dbReference type="SAM" id="MobiDB-lite"/>
    </source>
</evidence>
<dbReference type="Pfam" id="PF03176">
    <property type="entry name" value="MMPL"/>
    <property type="match status" value="2"/>
</dbReference>
<accession>A0A7Y9FG03</accession>
<dbReference type="AlphaFoldDB" id="A0A7Y9FG03"/>
<evidence type="ECO:0000256" key="3">
    <source>
        <dbReference type="ARBA" id="ARBA00022475"/>
    </source>
</evidence>
<dbReference type="GO" id="GO:0005886">
    <property type="term" value="C:plasma membrane"/>
    <property type="evidence" value="ECO:0007669"/>
    <property type="project" value="UniProtKB-SubCell"/>
</dbReference>
<comment type="subcellular location">
    <subcellularLocation>
        <location evidence="1">Cell membrane</location>
        <topology evidence="1">Multi-pass membrane protein</topology>
    </subcellularLocation>
</comment>
<sequence>MSLALYRLGHAVGRHRLLVVVAWAVLLLVVLGLARTHGGEYDDDFSIPGTESEQGMDVLAERFGTAAAGASAQVLYRGEDVTAPDAWAAVEASLAAVEAVDGVAGVTAAEKVDVTAAHDAALATVQLEDAEPSDATLDALRDAAVVDTAGVTSTVGGNAYGGGGAGASHTAEAVGLGVALVVLALTFGSLVAAGLPILTALLGVAATIAGLQLAASAATISTTTPSFASMLGLAVGIDYALFVLSRHRAQLADGVEPRESMARALGTAGSAVVFAGATVVVSLVGLVVVGIPVLTWMGLGGALAVTLAVAAALTLLPAVALLLGTRLRPRERRPRAPRTHPARAGRPSLAARWVALVTRVPVLTVVLVVLGLGAAALPAADLQLALTGGQGGEPGTPERAHADAVADAFGAGSAAPLLITADILGGDDPRATVEDLAAAVGDVDGVVEVTAATPNAAADTALVRLVPPGGASDPATVDLVHRLREAAPAIEAQTGATDLLVTGSTAVTIDVQELLADAVVPFGATVVGLSLVLLALVFRSVAVPLKATVGFLLSVGASLGAIVAVFQWGWGADLVGVAEPGPVVSFLPVLVIGVLFGLAMDYEMFLVSRMREEYTHHGDARGAVLAGFTHSAPVVAAAALIMVAVFAAFVPGGSTTLQAIAFGLAVGVLVDAFVVRMTLVPAVLVLLGDRAWWMPGWLARRLPVVDVEGEAVVRSLDATRAAAAPDAPAVRARGLVPRPGDTPLDVDAPAGAVTVVTVGSDAAADAAARALTGRARVGGDVAVGGLVLPEQRERVRRATALVVADPPLRARTVERHVAGALALLGTPRRRRADLVARVGQITGLRGPVDALTRSERRLLVAAVAHVHGAHVLVLPGPPDTDLAAVLVRHGATVVLLIPQTAARPEDRPSPTAPPRPAPRPTAPVAQEAHR</sequence>
<feature type="transmembrane region" description="Helical" evidence="8">
    <location>
        <begin position="518"/>
        <end position="538"/>
    </location>
</feature>
<dbReference type="RefSeq" id="WP_140458214.1">
    <property type="nucleotide sequence ID" value="NZ_BAABFI010000001.1"/>
</dbReference>
<feature type="transmembrane region" description="Helical" evidence="8">
    <location>
        <begin position="582"/>
        <end position="602"/>
    </location>
</feature>
<feature type="transmembrane region" description="Helical" evidence="8">
    <location>
        <begin position="623"/>
        <end position="649"/>
    </location>
</feature>
<feature type="transmembrane region" description="Helical" evidence="8">
    <location>
        <begin position="200"/>
        <end position="220"/>
    </location>
</feature>
<name>A0A7Y9FG03_9CELL</name>
<organism evidence="11 12">
    <name type="scientific">Cellulomonas oligotrophica</name>
    <dbReference type="NCBI Taxonomy" id="931536"/>
    <lineage>
        <taxon>Bacteria</taxon>
        <taxon>Bacillati</taxon>
        <taxon>Actinomycetota</taxon>
        <taxon>Actinomycetes</taxon>
        <taxon>Micrococcales</taxon>
        <taxon>Cellulomonadaceae</taxon>
        <taxon>Cellulomonas</taxon>
    </lineage>
</organism>
<gene>
    <name evidence="11" type="ORF">BKA21_002169</name>
    <name evidence="10" type="ORF">Col01nite_16510</name>
</gene>
<dbReference type="PROSITE" id="PS50156">
    <property type="entry name" value="SSD"/>
    <property type="match status" value="1"/>
</dbReference>
<feature type="transmembrane region" description="Helical" evidence="8">
    <location>
        <begin position="550"/>
        <end position="570"/>
    </location>
</feature>
<evidence type="ECO:0000256" key="4">
    <source>
        <dbReference type="ARBA" id="ARBA00022692"/>
    </source>
</evidence>
<evidence type="ECO:0000313" key="12">
    <source>
        <dbReference type="Proteomes" id="UP000577956"/>
    </source>
</evidence>
<evidence type="ECO:0000256" key="8">
    <source>
        <dbReference type="SAM" id="Phobius"/>
    </source>
</evidence>